<proteinExistence type="predicted"/>
<sequence length="163" mass="17881">MGSLWVLPLRRARRFPSARRLGPSPDGNSLDAPGYYWALRTIEVVQSCRSQIKSESFFLSSFTYFLLEVCAITHPRVQLVSSLLRLAVSRAVIYTGSTMANNPDGQSSPNDLGPGQDNNLGTFNFTFSETLTSNGPVSGFLSLSSLRRFTLLNQALTVCLNPS</sequence>
<protein>
    <submittedName>
        <fullName evidence="1">Uncharacterized protein</fullName>
    </submittedName>
</protein>
<name>A0A2T3AFY1_9PEZI</name>
<reference evidence="1 2" key="1">
    <citation type="journal article" date="2018" name="Mycol. Prog.">
        <title>Coniella lustricola, a new species from submerged detritus.</title>
        <authorList>
            <person name="Raudabaugh D.B."/>
            <person name="Iturriaga T."/>
            <person name="Carver A."/>
            <person name="Mondo S."/>
            <person name="Pangilinan J."/>
            <person name="Lipzen A."/>
            <person name="He G."/>
            <person name="Amirebrahimi M."/>
            <person name="Grigoriev I.V."/>
            <person name="Miller A.N."/>
        </authorList>
    </citation>
    <scope>NUCLEOTIDE SEQUENCE [LARGE SCALE GENOMIC DNA]</scope>
    <source>
        <strain evidence="1 2">B22-T-1</strain>
    </source>
</reference>
<evidence type="ECO:0000313" key="1">
    <source>
        <dbReference type="EMBL" id="PSR97059.1"/>
    </source>
</evidence>
<dbReference type="AlphaFoldDB" id="A0A2T3AFY1"/>
<gene>
    <name evidence="1" type="ORF">BD289DRAFT_126333</name>
</gene>
<dbReference type="InParanoid" id="A0A2T3AFY1"/>
<evidence type="ECO:0000313" key="2">
    <source>
        <dbReference type="Proteomes" id="UP000241462"/>
    </source>
</evidence>
<accession>A0A2T3AFY1</accession>
<dbReference type="EMBL" id="KZ678395">
    <property type="protein sequence ID" value="PSR97059.1"/>
    <property type="molecule type" value="Genomic_DNA"/>
</dbReference>
<organism evidence="1 2">
    <name type="scientific">Coniella lustricola</name>
    <dbReference type="NCBI Taxonomy" id="2025994"/>
    <lineage>
        <taxon>Eukaryota</taxon>
        <taxon>Fungi</taxon>
        <taxon>Dikarya</taxon>
        <taxon>Ascomycota</taxon>
        <taxon>Pezizomycotina</taxon>
        <taxon>Sordariomycetes</taxon>
        <taxon>Sordariomycetidae</taxon>
        <taxon>Diaporthales</taxon>
        <taxon>Schizoparmaceae</taxon>
        <taxon>Coniella</taxon>
    </lineage>
</organism>
<dbReference type="Proteomes" id="UP000241462">
    <property type="component" value="Unassembled WGS sequence"/>
</dbReference>
<keyword evidence="2" id="KW-1185">Reference proteome</keyword>